<sequence length="97" mass="10904">MTVKGEAKITTAHNHLQDLTRAHLKKMQGEVQAEAISKKPPRSIIVAKIRSLPETAKPFVRKSLLGRNIRNLRHEADLEPSNPKTSHDLKVKVLVEL</sequence>
<dbReference type="WBParaSite" id="jg23563">
    <property type="protein sequence ID" value="jg23563"/>
    <property type="gene ID" value="jg23563"/>
</dbReference>
<organism evidence="1 2">
    <name type="scientific">Ditylenchus dipsaci</name>
    <dbReference type="NCBI Taxonomy" id="166011"/>
    <lineage>
        <taxon>Eukaryota</taxon>
        <taxon>Metazoa</taxon>
        <taxon>Ecdysozoa</taxon>
        <taxon>Nematoda</taxon>
        <taxon>Chromadorea</taxon>
        <taxon>Rhabditida</taxon>
        <taxon>Tylenchina</taxon>
        <taxon>Tylenchomorpha</taxon>
        <taxon>Sphaerularioidea</taxon>
        <taxon>Anguinidae</taxon>
        <taxon>Anguininae</taxon>
        <taxon>Ditylenchus</taxon>
    </lineage>
</organism>
<reference evidence="2" key="1">
    <citation type="submission" date="2022-11" db="UniProtKB">
        <authorList>
            <consortium name="WormBaseParasite"/>
        </authorList>
    </citation>
    <scope>IDENTIFICATION</scope>
</reference>
<keyword evidence="1" id="KW-1185">Reference proteome</keyword>
<dbReference type="AlphaFoldDB" id="A0A915DU93"/>
<accession>A0A915DU93</accession>
<protein>
    <submittedName>
        <fullName evidence="2">Uncharacterized protein</fullName>
    </submittedName>
</protein>
<evidence type="ECO:0000313" key="2">
    <source>
        <dbReference type="WBParaSite" id="jg23563"/>
    </source>
</evidence>
<proteinExistence type="predicted"/>
<dbReference type="Proteomes" id="UP000887574">
    <property type="component" value="Unplaced"/>
</dbReference>
<evidence type="ECO:0000313" key="1">
    <source>
        <dbReference type="Proteomes" id="UP000887574"/>
    </source>
</evidence>
<name>A0A915DU93_9BILA</name>